<reference evidence="1" key="1">
    <citation type="submission" date="2020-03" db="EMBL/GenBank/DDBJ databases">
        <title>The deep terrestrial virosphere.</title>
        <authorList>
            <person name="Holmfeldt K."/>
            <person name="Nilsson E."/>
            <person name="Simone D."/>
            <person name="Lopez-Fernandez M."/>
            <person name="Wu X."/>
            <person name="de Brujin I."/>
            <person name="Lundin D."/>
            <person name="Andersson A."/>
            <person name="Bertilsson S."/>
            <person name="Dopson M."/>
        </authorList>
    </citation>
    <scope>NUCLEOTIDE SEQUENCE</scope>
    <source>
        <strain evidence="1">MM415A04326</strain>
    </source>
</reference>
<proteinExistence type="predicted"/>
<gene>
    <name evidence="1" type="ORF">MM415A04326_0004</name>
</gene>
<accession>A0A6M3JKS9</accession>
<dbReference type="AlphaFoldDB" id="A0A6M3JKS9"/>
<name>A0A6M3JKS9_9ZZZZ</name>
<organism evidence="1">
    <name type="scientific">viral metagenome</name>
    <dbReference type="NCBI Taxonomy" id="1070528"/>
    <lineage>
        <taxon>unclassified sequences</taxon>
        <taxon>metagenomes</taxon>
        <taxon>organismal metagenomes</taxon>
    </lineage>
</organism>
<evidence type="ECO:0000313" key="1">
    <source>
        <dbReference type="EMBL" id="QJA69745.1"/>
    </source>
</evidence>
<sequence>MTYSESIDALIPEAEKIANERVRQIGKKWNPRKGTDGKIYRFDYFSREFHNAMNELAKAKGLRNIPLDKLT</sequence>
<protein>
    <submittedName>
        <fullName evidence="1">Uncharacterized protein</fullName>
    </submittedName>
</protein>
<dbReference type="EMBL" id="MT141733">
    <property type="protein sequence ID" value="QJA69745.1"/>
    <property type="molecule type" value="Genomic_DNA"/>
</dbReference>